<organism evidence="2 3">
    <name type="scientific">Agaribacter marinus</name>
    <dbReference type="NCBI Taxonomy" id="1431249"/>
    <lineage>
        <taxon>Bacteria</taxon>
        <taxon>Pseudomonadati</taxon>
        <taxon>Pseudomonadota</taxon>
        <taxon>Gammaproteobacteria</taxon>
        <taxon>Alteromonadales</taxon>
        <taxon>Alteromonadaceae</taxon>
        <taxon>Agaribacter</taxon>
    </lineage>
</organism>
<sequence>MRLFFIILYLFVGAATWANEKAVPLYTLTATEQLARMQAGTITSAEIVSSYLARIEGMDRQGIKIQAIIALNPSALSLAKLRDKQRNEGKLLGPLHGTVVLVKDNIEVASLPTTAGSLALQQNMTQRDAPIIKKLKNAGAIILGKTNLSEWANFRSYDSISGWSGIGGQTRNPHSLDRSPCGSSSGTGAAIAARFAALGIGTETNGSIICPAAMNGVVGVKPTVGLLSRTHIVPISVTQDTAGPMTLSVADAALMLEVMAGSDPTDAATSLADENKTSYSQQLTATIKGKRLGVLRSTQSSHPAIIEAFNESLATLESLGVELVNIDALETPDGFWDKSLKLLLIEFKQTLNHYLSNTPTINKHRTLADLILFNAQSARELALFDQSIFEQAQETQGYNDEYEDIKQFLSDATRKNGIDKLLSEYQVDALVAPSQTPAFLIDPIFGDSFPGGNAGAGWMAAIAGYPQVSIPMGSMKGLPLNISFIGKAWDEQLLLNIAWQLEQAAPKLMMPSFAGSGFDHFETQKALAPLSK</sequence>
<reference evidence="2" key="1">
    <citation type="journal article" date="2014" name="Int. J. Syst. Evol. Microbiol.">
        <title>Complete genome sequence of Corynebacterium casei LMG S-19264T (=DSM 44701T), isolated from a smear-ripened cheese.</title>
        <authorList>
            <consortium name="US DOE Joint Genome Institute (JGI-PGF)"/>
            <person name="Walter F."/>
            <person name="Albersmeier A."/>
            <person name="Kalinowski J."/>
            <person name="Ruckert C."/>
        </authorList>
    </citation>
    <scope>NUCLEOTIDE SEQUENCE</scope>
    <source>
        <strain evidence="2">NBRC 110023</strain>
    </source>
</reference>
<feature type="domain" description="Amidase" evidence="1">
    <location>
        <begin position="46"/>
        <end position="495"/>
    </location>
</feature>
<dbReference type="Gene3D" id="3.90.1300.10">
    <property type="entry name" value="Amidase signature (AS) domain"/>
    <property type="match status" value="1"/>
</dbReference>
<dbReference type="SUPFAM" id="SSF75304">
    <property type="entry name" value="Amidase signature (AS) enzymes"/>
    <property type="match status" value="1"/>
</dbReference>
<dbReference type="InterPro" id="IPR036928">
    <property type="entry name" value="AS_sf"/>
</dbReference>
<reference evidence="2" key="2">
    <citation type="submission" date="2023-01" db="EMBL/GenBank/DDBJ databases">
        <title>Draft genome sequence of Agaribacter marinus strain NBRC 110023.</title>
        <authorList>
            <person name="Sun Q."/>
            <person name="Mori K."/>
        </authorList>
    </citation>
    <scope>NUCLEOTIDE SEQUENCE</scope>
    <source>
        <strain evidence="2">NBRC 110023</strain>
    </source>
</reference>
<evidence type="ECO:0000313" key="2">
    <source>
        <dbReference type="EMBL" id="GLR71347.1"/>
    </source>
</evidence>
<dbReference type="NCBIfam" id="NF006006">
    <property type="entry name" value="PRK08137.1"/>
    <property type="match status" value="1"/>
</dbReference>
<gene>
    <name evidence="2" type="ORF">GCM10007852_22550</name>
</gene>
<keyword evidence="3" id="KW-1185">Reference proteome</keyword>
<dbReference type="PANTHER" id="PTHR42678:SF34">
    <property type="entry name" value="OS04G0183300 PROTEIN"/>
    <property type="match status" value="1"/>
</dbReference>
<dbReference type="Pfam" id="PF01425">
    <property type="entry name" value="Amidase"/>
    <property type="match status" value="1"/>
</dbReference>
<dbReference type="AlphaFoldDB" id="A0AA37SYB6"/>
<dbReference type="PANTHER" id="PTHR42678">
    <property type="entry name" value="AMIDASE"/>
    <property type="match status" value="1"/>
</dbReference>
<dbReference type="Proteomes" id="UP001156601">
    <property type="component" value="Unassembled WGS sequence"/>
</dbReference>
<proteinExistence type="predicted"/>
<protein>
    <submittedName>
        <fullName evidence="2">Amidase</fullName>
    </submittedName>
</protein>
<evidence type="ECO:0000313" key="3">
    <source>
        <dbReference type="Proteomes" id="UP001156601"/>
    </source>
</evidence>
<evidence type="ECO:0000259" key="1">
    <source>
        <dbReference type="Pfam" id="PF01425"/>
    </source>
</evidence>
<dbReference type="RefSeq" id="WP_284217709.1">
    <property type="nucleotide sequence ID" value="NZ_BSOT01000006.1"/>
</dbReference>
<comment type="caution">
    <text evidence="2">The sequence shown here is derived from an EMBL/GenBank/DDBJ whole genome shotgun (WGS) entry which is preliminary data.</text>
</comment>
<name>A0AA37SYB6_9ALTE</name>
<dbReference type="InterPro" id="IPR023631">
    <property type="entry name" value="Amidase_dom"/>
</dbReference>
<dbReference type="EMBL" id="BSOT01000006">
    <property type="protein sequence ID" value="GLR71347.1"/>
    <property type="molecule type" value="Genomic_DNA"/>
</dbReference>
<accession>A0AA37SYB6</accession>